<reference evidence="2 3" key="1">
    <citation type="submission" date="2019-01" db="EMBL/GenBank/DDBJ databases">
        <title>Draft genome sequences of three monokaryotic isolates of the white-rot basidiomycete fungus Dichomitus squalens.</title>
        <authorList>
            <consortium name="DOE Joint Genome Institute"/>
            <person name="Lopez S.C."/>
            <person name="Andreopoulos B."/>
            <person name="Pangilinan J."/>
            <person name="Lipzen A."/>
            <person name="Riley R."/>
            <person name="Ahrendt S."/>
            <person name="Ng V."/>
            <person name="Barry K."/>
            <person name="Daum C."/>
            <person name="Grigoriev I.V."/>
            <person name="Hilden K.S."/>
            <person name="Makela M.R."/>
            <person name="de Vries R.P."/>
        </authorList>
    </citation>
    <scope>NUCLEOTIDE SEQUENCE [LARGE SCALE GENOMIC DNA]</scope>
    <source>
        <strain evidence="2 3">CBS 464.89</strain>
    </source>
</reference>
<evidence type="ECO:0000256" key="1">
    <source>
        <dbReference type="SAM" id="MobiDB-lite"/>
    </source>
</evidence>
<organism evidence="2 3">
    <name type="scientific">Dichomitus squalens</name>
    <dbReference type="NCBI Taxonomy" id="114155"/>
    <lineage>
        <taxon>Eukaryota</taxon>
        <taxon>Fungi</taxon>
        <taxon>Dikarya</taxon>
        <taxon>Basidiomycota</taxon>
        <taxon>Agaricomycotina</taxon>
        <taxon>Agaricomycetes</taxon>
        <taxon>Polyporales</taxon>
        <taxon>Polyporaceae</taxon>
        <taxon>Dichomitus</taxon>
    </lineage>
</organism>
<evidence type="ECO:0000313" key="2">
    <source>
        <dbReference type="EMBL" id="TBU65972.1"/>
    </source>
</evidence>
<feature type="region of interest" description="Disordered" evidence="1">
    <location>
        <begin position="43"/>
        <end position="62"/>
    </location>
</feature>
<feature type="region of interest" description="Disordered" evidence="1">
    <location>
        <begin position="98"/>
        <end position="118"/>
    </location>
</feature>
<accession>A0A4Q9QDS7</accession>
<sequence>MASPRSRHTSDPPLPVTVTPFPLASILQYVVVRPWTIPKVRSLLHSRPRTPSRQRESSPGFCPSPIMHRYLPSVAAAPISTSSIVPLGSPPSITMSLSRCCSDRDSPGQYESQMRRPC</sequence>
<dbReference type="EMBL" id="ML145084">
    <property type="protein sequence ID" value="TBU65972.1"/>
    <property type="molecule type" value="Genomic_DNA"/>
</dbReference>
<name>A0A4Q9QDS7_9APHY</name>
<dbReference type="AlphaFoldDB" id="A0A4Q9QDS7"/>
<evidence type="ECO:0000313" key="3">
    <source>
        <dbReference type="Proteomes" id="UP000292082"/>
    </source>
</evidence>
<protein>
    <submittedName>
        <fullName evidence="2">Uncharacterized protein</fullName>
    </submittedName>
</protein>
<dbReference type="Proteomes" id="UP000292082">
    <property type="component" value="Unassembled WGS sequence"/>
</dbReference>
<gene>
    <name evidence="2" type="ORF">BD310DRAFT_35098</name>
</gene>
<proteinExistence type="predicted"/>
<feature type="compositionally biased region" description="Basic residues" evidence="1">
    <location>
        <begin position="43"/>
        <end position="52"/>
    </location>
</feature>
<keyword evidence="3" id="KW-1185">Reference proteome</keyword>